<dbReference type="Pfam" id="PF03168">
    <property type="entry name" value="LEA_2"/>
    <property type="match status" value="1"/>
</dbReference>
<comment type="caution">
    <text evidence="8">The sequence shown here is derived from an EMBL/GenBank/DDBJ whole genome shotgun (WGS) entry which is preliminary data.</text>
</comment>
<dbReference type="GO" id="GO:0016020">
    <property type="term" value="C:membrane"/>
    <property type="evidence" value="ECO:0007669"/>
    <property type="project" value="UniProtKB-SubCell"/>
</dbReference>
<evidence type="ECO:0000313" key="9">
    <source>
        <dbReference type="Proteomes" id="UP001229421"/>
    </source>
</evidence>
<evidence type="ECO:0000256" key="1">
    <source>
        <dbReference type="ARBA" id="ARBA00004167"/>
    </source>
</evidence>
<evidence type="ECO:0000256" key="2">
    <source>
        <dbReference type="ARBA" id="ARBA00022692"/>
    </source>
</evidence>
<dbReference type="GO" id="GO:0098542">
    <property type="term" value="P:defense response to other organism"/>
    <property type="evidence" value="ECO:0007669"/>
    <property type="project" value="InterPro"/>
</dbReference>
<feature type="transmembrane region" description="Helical" evidence="6">
    <location>
        <begin position="49"/>
        <end position="67"/>
    </location>
</feature>
<protein>
    <recommendedName>
        <fullName evidence="7">Late embryogenesis abundant protein LEA-2 subgroup domain-containing protein</fullName>
    </recommendedName>
</protein>
<feature type="compositionally biased region" description="Polar residues" evidence="5">
    <location>
        <begin position="1"/>
        <end position="12"/>
    </location>
</feature>
<keyword evidence="4 6" id="KW-0472">Membrane</keyword>
<evidence type="ECO:0000313" key="8">
    <source>
        <dbReference type="EMBL" id="KAK1414275.1"/>
    </source>
</evidence>
<dbReference type="AlphaFoldDB" id="A0AAD8K0S2"/>
<evidence type="ECO:0000256" key="4">
    <source>
        <dbReference type="ARBA" id="ARBA00023136"/>
    </source>
</evidence>
<dbReference type="InterPro" id="IPR004864">
    <property type="entry name" value="LEA_2"/>
</dbReference>
<evidence type="ECO:0000256" key="3">
    <source>
        <dbReference type="ARBA" id="ARBA00022989"/>
    </source>
</evidence>
<dbReference type="InterPro" id="IPR044839">
    <property type="entry name" value="NDR1-like"/>
</dbReference>
<gene>
    <name evidence="8" type="ORF">QVD17_30019</name>
</gene>
<evidence type="ECO:0000259" key="7">
    <source>
        <dbReference type="Pfam" id="PF03168"/>
    </source>
</evidence>
<evidence type="ECO:0000256" key="5">
    <source>
        <dbReference type="SAM" id="MobiDB-lite"/>
    </source>
</evidence>
<accession>A0AAD8K0S2</accession>
<dbReference type="EMBL" id="JAUHHV010000008">
    <property type="protein sequence ID" value="KAK1414275.1"/>
    <property type="molecule type" value="Genomic_DNA"/>
</dbReference>
<name>A0AAD8K0S2_TARER</name>
<sequence>MTTGKQSSSTYPYNPLPSTPQQQQQQPDFYVILPYYSGHRRRRHSCRPYISFTISILLIFLSLYFLFPSDPNIKLTNLHLNSLKINSSPISIDFVLSARIKVRNPDVYSLHYKSVNVSVEYRGEHLGFVTSDYGTVKAFGASYVDAMIVLNGAEVVTQAVFLVADLIRGSIPFTTSSEISGSLGVLFFDLPISAKLSCEVVMNIHNQTIERQDCYPA</sequence>
<proteinExistence type="predicted"/>
<evidence type="ECO:0000256" key="6">
    <source>
        <dbReference type="SAM" id="Phobius"/>
    </source>
</evidence>
<dbReference type="SUPFAM" id="SSF117070">
    <property type="entry name" value="LEA14-like"/>
    <property type="match status" value="1"/>
</dbReference>
<reference evidence="8" key="1">
    <citation type="journal article" date="2023" name="bioRxiv">
        <title>Improved chromosome-level genome assembly for marigold (Tagetes erecta).</title>
        <authorList>
            <person name="Jiang F."/>
            <person name="Yuan L."/>
            <person name="Wang S."/>
            <person name="Wang H."/>
            <person name="Xu D."/>
            <person name="Wang A."/>
            <person name="Fan W."/>
        </authorList>
    </citation>
    <scope>NUCLEOTIDE SEQUENCE</scope>
    <source>
        <strain evidence="8">WSJ</strain>
        <tissue evidence="8">Leaf</tissue>
    </source>
</reference>
<comment type="subcellular location">
    <subcellularLocation>
        <location evidence="1">Membrane</location>
        <topology evidence="1">Single-pass membrane protein</topology>
    </subcellularLocation>
</comment>
<keyword evidence="2 6" id="KW-0812">Transmembrane</keyword>
<feature type="domain" description="Late embryogenesis abundant protein LEA-2 subgroup" evidence="7">
    <location>
        <begin position="100"/>
        <end position="193"/>
    </location>
</feature>
<feature type="region of interest" description="Disordered" evidence="5">
    <location>
        <begin position="1"/>
        <end position="24"/>
    </location>
</feature>
<organism evidence="8 9">
    <name type="scientific">Tagetes erecta</name>
    <name type="common">African marigold</name>
    <dbReference type="NCBI Taxonomy" id="13708"/>
    <lineage>
        <taxon>Eukaryota</taxon>
        <taxon>Viridiplantae</taxon>
        <taxon>Streptophyta</taxon>
        <taxon>Embryophyta</taxon>
        <taxon>Tracheophyta</taxon>
        <taxon>Spermatophyta</taxon>
        <taxon>Magnoliopsida</taxon>
        <taxon>eudicotyledons</taxon>
        <taxon>Gunneridae</taxon>
        <taxon>Pentapetalae</taxon>
        <taxon>asterids</taxon>
        <taxon>campanulids</taxon>
        <taxon>Asterales</taxon>
        <taxon>Asteraceae</taxon>
        <taxon>Asteroideae</taxon>
        <taxon>Heliantheae alliance</taxon>
        <taxon>Tageteae</taxon>
        <taxon>Tagetes</taxon>
    </lineage>
</organism>
<dbReference type="Gene3D" id="2.60.40.1820">
    <property type="match status" value="1"/>
</dbReference>
<keyword evidence="3 6" id="KW-1133">Transmembrane helix</keyword>
<keyword evidence="9" id="KW-1185">Reference proteome</keyword>
<dbReference type="PANTHER" id="PTHR31234:SF69">
    <property type="entry name" value="EXPRESSED PROTEIN"/>
    <property type="match status" value="1"/>
</dbReference>
<dbReference type="Proteomes" id="UP001229421">
    <property type="component" value="Unassembled WGS sequence"/>
</dbReference>
<dbReference type="PANTHER" id="PTHR31234">
    <property type="entry name" value="LATE EMBRYOGENESIS ABUNDANT (LEA) HYDROXYPROLINE-RICH GLYCOPROTEIN FAMILY"/>
    <property type="match status" value="1"/>
</dbReference>